<organism evidence="2 3">
    <name type="scientific">Emticicia aquatica</name>
    <dbReference type="NCBI Taxonomy" id="1681835"/>
    <lineage>
        <taxon>Bacteria</taxon>
        <taxon>Pseudomonadati</taxon>
        <taxon>Bacteroidota</taxon>
        <taxon>Cytophagia</taxon>
        <taxon>Cytophagales</taxon>
        <taxon>Leadbetterellaceae</taxon>
        <taxon>Emticicia</taxon>
    </lineage>
</organism>
<evidence type="ECO:0000313" key="3">
    <source>
        <dbReference type="Proteomes" id="UP000837932"/>
    </source>
</evidence>
<keyword evidence="3" id="KW-1185">Reference proteome</keyword>
<dbReference type="InterPro" id="IPR053521">
    <property type="entry name" value="McjB-like"/>
</dbReference>
<sequence length="141" mass="16536">MKMQRLEKILMLSFRRKLLIIMVLCLSFGTFIMMKYLKKNTKFGQRNGVLKNTTIDIFLLNDIRFAIEAVNKIVPWENVCRHQAFQAMLLCKLYKIPYQIFVGFKKNNDGKIEGHAWTVVDNQIITGFCDTNEYIVQSVFS</sequence>
<dbReference type="InterPro" id="IPR032708">
    <property type="entry name" value="McjB_C"/>
</dbReference>
<dbReference type="EMBL" id="CAKLPY010000005">
    <property type="protein sequence ID" value="CAH0997699.1"/>
    <property type="molecule type" value="Genomic_DNA"/>
</dbReference>
<dbReference type="Pfam" id="PF13471">
    <property type="entry name" value="Transglut_core3"/>
    <property type="match status" value="1"/>
</dbReference>
<feature type="domain" description="Microcin J25-processing protein McjB C-terminal" evidence="1">
    <location>
        <begin position="59"/>
        <end position="134"/>
    </location>
</feature>
<name>A0ABM9AVJ4_9BACT</name>
<gene>
    <name evidence="2" type="ORF">EMA8858_03833</name>
</gene>
<reference evidence="2" key="1">
    <citation type="submission" date="2021-12" db="EMBL/GenBank/DDBJ databases">
        <authorList>
            <person name="Rodrigo-Torres L."/>
            <person name="Arahal R. D."/>
            <person name="Lucena T."/>
        </authorList>
    </citation>
    <scope>NUCLEOTIDE SEQUENCE</scope>
    <source>
        <strain evidence="2">CECT 8858</strain>
    </source>
</reference>
<dbReference type="Proteomes" id="UP000837932">
    <property type="component" value="Unassembled WGS sequence"/>
</dbReference>
<dbReference type="NCBIfam" id="NF033537">
    <property type="entry name" value="lasso_biosyn_B2"/>
    <property type="match status" value="1"/>
</dbReference>
<evidence type="ECO:0000313" key="2">
    <source>
        <dbReference type="EMBL" id="CAH0997699.1"/>
    </source>
</evidence>
<proteinExistence type="predicted"/>
<comment type="caution">
    <text evidence="2">The sequence shown here is derived from an EMBL/GenBank/DDBJ whole genome shotgun (WGS) entry which is preliminary data.</text>
</comment>
<protein>
    <recommendedName>
        <fullName evidence="1">Microcin J25-processing protein McjB C-terminal domain-containing protein</fullName>
    </recommendedName>
</protein>
<accession>A0ABM9AVJ4</accession>
<evidence type="ECO:0000259" key="1">
    <source>
        <dbReference type="Pfam" id="PF13471"/>
    </source>
</evidence>